<proteinExistence type="predicted"/>
<dbReference type="AlphaFoldDB" id="A0AAD6WLE5"/>
<protein>
    <submittedName>
        <fullName evidence="1">Uncharacterized protein</fullName>
    </submittedName>
</protein>
<gene>
    <name evidence="1" type="ORF">C8F04DRAFT_1151549</name>
</gene>
<evidence type="ECO:0000313" key="2">
    <source>
        <dbReference type="Proteomes" id="UP001218188"/>
    </source>
</evidence>
<sequence length="204" mass="22496">MNQSPGMNPNPNINLNIPGPGNEFVCSAFRKEVAADLRMKAAIAGATHAPPPLTPVPNQVYQPLDFTFGGFLRACQYRIQSFPPTAEYRSAKWKAYGSEYTFTHHLNHNIFPPRAPHSRCPRNPHWLRRGRCAGLRGPGGGAGQPGHRAARTRAYSDGRRAQLLRPRRRRSARRLGRAECGRRVYGTHAGACLLTGEEQYGGGA</sequence>
<accession>A0AAD6WLE5</accession>
<name>A0AAD6WLE5_9AGAR</name>
<keyword evidence="2" id="KW-1185">Reference proteome</keyword>
<dbReference type="Proteomes" id="UP001218188">
    <property type="component" value="Unassembled WGS sequence"/>
</dbReference>
<dbReference type="EMBL" id="JARJCM010000340">
    <property type="protein sequence ID" value="KAJ7018443.1"/>
    <property type="molecule type" value="Genomic_DNA"/>
</dbReference>
<organism evidence="1 2">
    <name type="scientific">Mycena alexandri</name>
    <dbReference type="NCBI Taxonomy" id="1745969"/>
    <lineage>
        <taxon>Eukaryota</taxon>
        <taxon>Fungi</taxon>
        <taxon>Dikarya</taxon>
        <taxon>Basidiomycota</taxon>
        <taxon>Agaricomycotina</taxon>
        <taxon>Agaricomycetes</taxon>
        <taxon>Agaricomycetidae</taxon>
        <taxon>Agaricales</taxon>
        <taxon>Marasmiineae</taxon>
        <taxon>Mycenaceae</taxon>
        <taxon>Mycena</taxon>
    </lineage>
</organism>
<evidence type="ECO:0000313" key="1">
    <source>
        <dbReference type="EMBL" id="KAJ7018443.1"/>
    </source>
</evidence>
<reference evidence="1" key="1">
    <citation type="submission" date="2023-03" db="EMBL/GenBank/DDBJ databases">
        <title>Massive genome expansion in bonnet fungi (Mycena s.s.) driven by repeated elements and novel gene families across ecological guilds.</title>
        <authorList>
            <consortium name="Lawrence Berkeley National Laboratory"/>
            <person name="Harder C.B."/>
            <person name="Miyauchi S."/>
            <person name="Viragh M."/>
            <person name="Kuo A."/>
            <person name="Thoen E."/>
            <person name="Andreopoulos B."/>
            <person name="Lu D."/>
            <person name="Skrede I."/>
            <person name="Drula E."/>
            <person name="Henrissat B."/>
            <person name="Morin E."/>
            <person name="Kohler A."/>
            <person name="Barry K."/>
            <person name="LaButti K."/>
            <person name="Morin E."/>
            <person name="Salamov A."/>
            <person name="Lipzen A."/>
            <person name="Mereny Z."/>
            <person name="Hegedus B."/>
            <person name="Baldrian P."/>
            <person name="Stursova M."/>
            <person name="Weitz H."/>
            <person name="Taylor A."/>
            <person name="Grigoriev I.V."/>
            <person name="Nagy L.G."/>
            <person name="Martin F."/>
            <person name="Kauserud H."/>
        </authorList>
    </citation>
    <scope>NUCLEOTIDE SEQUENCE</scope>
    <source>
        <strain evidence="1">CBHHK200</strain>
    </source>
</reference>
<comment type="caution">
    <text evidence="1">The sequence shown here is derived from an EMBL/GenBank/DDBJ whole genome shotgun (WGS) entry which is preliminary data.</text>
</comment>